<keyword evidence="9" id="KW-1185">Reference proteome</keyword>
<feature type="transmembrane region" description="Helical" evidence="6">
    <location>
        <begin position="47"/>
        <end position="65"/>
    </location>
</feature>
<name>A0A1G9JCQ3_9BACT</name>
<evidence type="ECO:0000256" key="6">
    <source>
        <dbReference type="SAM" id="Phobius"/>
    </source>
</evidence>
<feature type="transmembrane region" description="Helical" evidence="6">
    <location>
        <begin position="77"/>
        <end position="98"/>
    </location>
</feature>
<protein>
    <submittedName>
        <fullName evidence="8">Putative flippase GtrA (Transmembrane translocase of bactoprenol-linked glucose)</fullName>
    </submittedName>
</protein>
<dbReference type="OrthoDB" id="853263at2"/>
<evidence type="ECO:0000313" key="9">
    <source>
        <dbReference type="Proteomes" id="UP000198510"/>
    </source>
</evidence>
<dbReference type="PANTHER" id="PTHR38459">
    <property type="entry name" value="PROPHAGE BACTOPRENOL-LINKED GLUCOSE TRANSLOCASE HOMOLOG"/>
    <property type="match status" value="1"/>
</dbReference>
<sequence length="132" mass="14857">MQHVIARSHLRQIIGFFVAGLVCAAIEFAILVGLVETLQLNPLVANPFAILVATVLNYFLSRWWVFESGRYSRRKEFVAFMVFSVLGFVLNQGLMWAFVDGLDINYKFGKVLAIGGAAVFNFITKKYLVFKG</sequence>
<comment type="subcellular location">
    <subcellularLocation>
        <location evidence="1">Membrane</location>
        <topology evidence="1">Multi-pass membrane protein</topology>
    </subcellularLocation>
</comment>
<dbReference type="Pfam" id="PF04138">
    <property type="entry name" value="GtrA_DPMS_TM"/>
    <property type="match status" value="1"/>
</dbReference>
<dbReference type="GO" id="GO:0005886">
    <property type="term" value="C:plasma membrane"/>
    <property type="evidence" value="ECO:0007669"/>
    <property type="project" value="TreeGrafter"/>
</dbReference>
<evidence type="ECO:0000259" key="7">
    <source>
        <dbReference type="Pfam" id="PF04138"/>
    </source>
</evidence>
<feature type="transmembrane region" description="Helical" evidence="6">
    <location>
        <begin position="12"/>
        <end position="35"/>
    </location>
</feature>
<dbReference type="PANTHER" id="PTHR38459:SF1">
    <property type="entry name" value="PROPHAGE BACTOPRENOL-LINKED GLUCOSE TRANSLOCASE HOMOLOG"/>
    <property type="match status" value="1"/>
</dbReference>
<keyword evidence="4 6" id="KW-1133">Transmembrane helix</keyword>
<dbReference type="AlphaFoldDB" id="A0A1G9JCQ3"/>
<organism evidence="8 9">
    <name type="scientific">Catalinimonas alkaloidigena</name>
    <dbReference type="NCBI Taxonomy" id="1075417"/>
    <lineage>
        <taxon>Bacteria</taxon>
        <taxon>Pseudomonadati</taxon>
        <taxon>Bacteroidota</taxon>
        <taxon>Cytophagia</taxon>
        <taxon>Cytophagales</taxon>
        <taxon>Catalimonadaceae</taxon>
        <taxon>Catalinimonas</taxon>
    </lineage>
</organism>
<evidence type="ECO:0000256" key="5">
    <source>
        <dbReference type="ARBA" id="ARBA00023136"/>
    </source>
</evidence>
<gene>
    <name evidence="8" type="ORF">SAMN05421823_105272</name>
</gene>
<feature type="domain" description="GtrA/DPMS transmembrane" evidence="7">
    <location>
        <begin position="16"/>
        <end position="130"/>
    </location>
</feature>
<dbReference type="EMBL" id="FNFO01000005">
    <property type="protein sequence ID" value="SDL35072.1"/>
    <property type="molecule type" value="Genomic_DNA"/>
</dbReference>
<evidence type="ECO:0000256" key="3">
    <source>
        <dbReference type="ARBA" id="ARBA00022692"/>
    </source>
</evidence>
<dbReference type="STRING" id="1075417.SAMN05421823_105272"/>
<dbReference type="Proteomes" id="UP000198510">
    <property type="component" value="Unassembled WGS sequence"/>
</dbReference>
<dbReference type="InterPro" id="IPR051401">
    <property type="entry name" value="GtrA_CellWall_Glycosyl"/>
</dbReference>
<evidence type="ECO:0000256" key="4">
    <source>
        <dbReference type="ARBA" id="ARBA00022989"/>
    </source>
</evidence>
<evidence type="ECO:0000256" key="2">
    <source>
        <dbReference type="ARBA" id="ARBA00009399"/>
    </source>
</evidence>
<evidence type="ECO:0000313" key="8">
    <source>
        <dbReference type="EMBL" id="SDL35072.1"/>
    </source>
</evidence>
<dbReference type="RefSeq" id="WP_089683416.1">
    <property type="nucleotide sequence ID" value="NZ_FNFO01000005.1"/>
</dbReference>
<keyword evidence="5 6" id="KW-0472">Membrane</keyword>
<accession>A0A1G9JCQ3</accession>
<evidence type="ECO:0000256" key="1">
    <source>
        <dbReference type="ARBA" id="ARBA00004141"/>
    </source>
</evidence>
<dbReference type="GO" id="GO:0000271">
    <property type="term" value="P:polysaccharide biosynthetic process"/>
    <property type="evidence" value="ECO:0007669"/>
    <property type="project" value="InterPro"/>
</dbReference>
<dbReference type="InterPro" id="IPR007267">
    <property type="entry name" value="GtrA_DPMS_TM"/>
</dbReference>
<comment type="similarity">
    <text evidence="2">Belongs to the GtrA family.</text>
</comment>
<proteinExistence type="inferred from homology"/>
<feature type="transmembrane region" description="Helical" evidence="6">
    <location>
        <begin position="104"/>
        <end position="123"/>
    </location>
</feature>
<keyword evidence="3 6" id="KW-0812">Transmembrane</keyword>
<reference evidence="8 9" key="1">
    <citation type="submission" date="2016-10" db="EMBL/GenBank/DDBJ databases">
        <authorList>
            <person name="de Groot N.N."/>
        </authorList>
    </citation>
    <scope>NUCLEOTIDE SEQUENCE [LARGE SCALE GENOMIC DNA]</scope>
    <source>
        <strain evidence="8 9">DSM 25186</strain>
    </source>
</reference>